<gene>
    <name evidence="2" type="ORF">METZ01_LOCUS416070</name>
</gene>
<evidence type="ECO:0008006" key="3">
    <source>
        <dbReference type="Google" id="ProtNLM"/>
    </source>
</evidence>
<proteinExistence type="predicted"/>
<reference evidence="2" key="1">
    <citation type="submission" date="2018-05" db="EMBL/GenBank/DDBJ databases">
        <authorList>
            <person name="Lanie J.A."/>
            <person name="Ng W.-L."/>
            <person name="Kazmierczak K.M."/>
            <person name="Andrzejewski T.M."/>
            <person name="Davidsen T.M."/>
            <person name="Wayne K.J."/>
            <person name="Tettelin H."/>
            <person name="Glass J.I."/>
            <person name="Rusch D."/>
            <person name="Podicherti R."/>
            <person name="Tsui H.-C.T."/>
            <person name="Winkler M.E."/>
        </authorList>
    </citation>
    <scope>NUCLEOTIDE SEQUENCE</scope>
</reference>
<keyword evidence="1" id="KW-1133">Transmembrane helix</keyword>
<dbReference type="AlphaFoldDB" id="A0A382WWC1"/>
<keyword evidence="1" id="KW-0472">Membrane</keyword>
<feature type="transmembrane region" description="Helical" evidence="1">
    <location>
        <begin position="92"/>
        <end position="114"/>
    </location>
</feature>
<protein>
    <recommendedName>
        <fullName evidence="3">Poly(Beta-D-mannuronate) O-acetylase</fullName>
    </recommendedName>
</protein>
<sequence>MPIVILGFFIFQKIKNQSISILWLISSSLFFYGWWNTKYLILIIISVLTNFALGLIIERTRSKVFLILGLLFNIALIGYFKYANFFVDNINLFIGANIHLNKVILPLAISFFTFQQIA</sequence>
<accession>A0A382WWC1</accession>
<feature type="non-terminal residue" evidence="2">
    <location>
        <position position="118"/>
    </location>
</feature>
<organism evidence="2">
    <name type="scientific">marine metagenome</name>
    <dbReference type="NCBI Taxonomy" id="408172"/>
    <lineage>
        <taxon>unclassified sequences</taxon>
        <taxon>metagenomes</taxon>
        <taxon>ecological metagenomes</taxon>
    </lineage>
</organism>
<name>A0A382WWC1_9ZZZZ</name>
<dbReference type="EMBL" id="UINC01163099">
    <property type="protein sequence ID" value="SVD63216.1"/>
    <property type="molecule type" value="Genomic_DNA"/>
</dbReference>
<keyword evidence="1" id="KW-0812">Transmembrane</keyword>
<feature type="transmembrane region" description="Helical" evidence="1">
    <location>
        <begin position="40"/>
        <end position="57"/>
    </location>
</feature>
<feature type="transmembrane region" description="Helical" evidence="1">
    <location>
        <begin position="18"/>
        <end position="34"/>
    </location>
</feature>
<feature type="transmembrane region" description="Helical" evidence="1">
    <location>
        <begin position="64"/>
        <end position="80"/>
    </location>
</feature>
<evidence type="ECO:0000256" key="1">
    <source>
        <dbReference type="SAM" id="Phobius"/>
    </source>
</evidence>
<evidence type="ECO:0000313" key="2">
    <source>
        <dbReference type="EMBL" id="SVD63216.1"/>
    </source>
</evidence>